<protein>
    <submittedName>
        <fullName evidence="1">Uncharacterized protein</fullName>
    </submittedName>
</protein>
<evidence type="ECO:0000313" key="1">
    <source>
        <dbReference type="EMBL" id="KAJ8278659.1"/>
    </source>
</evidence>
<comment type="caution">
    <text evidence="1">The sequence shown here is derived from an EMBL/GenBank/DDBJ whole genome shotgun (WGS) entry which is preliminary data.</text>
</comment>
<keyword evidence="2" id="KW-1185">Reference proteome</keyword>
<gene>
    <name evidence="1" type="ORF">COCON_G00057250</name>
</gene>
<reference evidence="1" key="1">
    <citation type="journal article" date="2023" name="Science">
        <title>Genome structures resolve the early diversification of teleost fishes.</title>
        <authorList>
            <person name="Parey E."/>
            <person name="Louis A."/>
            <person name="Montfort J."/>
            <person name="Bouchez O."/>
            <person name="Roques C."/>
            <person name="Iampietro C."/>
            <person name="Lluch J."/>
            <person name="Castinel A."/>
            <person name="Donnadieu C."/>
            <person name="Desvignes T."/>
            <person name="Floi Bucao C."/>
            <person name="Jouanno E."/>
            <person name="Wen M."/>
            <person name="Mejri S."/>
            <person name="Dirks R."/>
            <person name="Jansen H."/>
            <person name="Henkel C."/>
            <person name="Chen W.J."/>
            <person name="Zahm M."/>
            <person name="Cabau C."/>
            <person name="Klopp C."/>
            <person name="Thompson A.W."/>
            <person name="Robinson-Rechavi M."/>
            <person name="Braasch I."/>
            <person name="Lecointre G."/>
            <person name="Bobe J."/>
            <person name="Postlethwait J.H."/>
            <person name="Berthelot C."/>
            <person name="Roest Crollius H."/>
            <person name="Guiguen Y."/>
        </authorList>
    </citation>
    <scope>NUCLEOTIDE SEQUENCE</scope>
    <source>
        <strain evidence="1">Concon-B</strain>
    </source>
</reference>
<proteinExistence type="predicted"/>
<accession>A0A9Q1I2F6</accession>
<organism evidence="1 2">
    <name type="scientific">Conger conger</name>
    <name type="common">Conger eel</name>
    <name type="synonym">Muraena conger</name>
    <dbReference type="NCBI Taxonomy" id="82655"/>
    <lineage>
        <taxon>Eukaryota</taxon>
        <taxon>Metazoa</taxon>
        <taxon>Chordata</taxon>
        <taxon>Craniata</taxon>
        <taxon>Vertebrata</taxon>
        <taxon>Euteleostomi</taxon>
        <taxon>Actinopterygii</taxon>
        <taxon>Neopterygii</taxon>
        <taxon>Teleostei</taxon>
        <taxon>Anguilliformes</taxon>
        <taxon>Congridae</taxon>
        <taxon>Conger</taxon>
    </lineage>
</organism>
<dbReference type="AlphaFoldDB" id="A0A9Q1I2F6"/>
<name>A0A9Q1I2F6_CONCO</name>
<dbReference type="EMBL" id="JAFJMO010000004">
    <property type="protein sequence ID" value="KAJ8278659.1"/>
    <property type="molecule type" value="Genomic_DNA"/>
</dbReference>
<evidence type="ECO:0000313" key="2">
    <source>
        <dbReference type="Proteomes" id="UP001152803"/>
    </source>
</evidence>
<sequence length="119" mass="13699">MSVSVSVSVILLLPVNPGSITHMHLDQFTRELDHNKMLRDMYAYQMLYHGMWLRITNHVKDWADKLIKSRNLETDTVCLAHLCFRAYIIHGLSYTVLTNGVNCFLNLICMPVLSVTHPL</sequence>
<dbReference type="Proteomes" id="UP001152803">
    <property type="component" value="Unassembled WGS sequence"/>
</dbReference>